<dbReference type="EMBL" id="KK583271">
    <property type="protein sequence ID" value="KDO22250.1"/>
    <property type="molecule type" value="Genomic_DNA"/>
</dbReference>
<proteinExistence type="predicted"/>
<sequence>MNGTPKARQFAAAGLDELVRLASPACLKAFSPISQRVCACSGPAFVHLVALSPRIDPLITELTAKIALTMVEELDPSPLGGAATTLAVPAIPTLVALARDENLLVKSSSLTALSLAVKALVTGFSDTANKVVNRTALRIVKRMAKVVPKHVRQHSGTLVPPIFALIKSPTSTSSSTLSEYRASAEQGKLLAEYGRHVLSKLKVNGDDSDNEGVE</sequence>
<dbReference type="SUPFAM" id="SSF48371">
    <property type="entry name" value="ARM repeat"/>
    <property type="match status" value="1"/>
</dbReference>
<dbReference type="KEGG" id="spar:SPRG_12089"/>
<reference evidence="1 2" key="1">
    <citation type="journal article" date="2013" name="PLoS Genet.">
        <title>Distinctive expansion of potential virulence genes in the genome of the oomycete fish pathogen Saprolegnia parasitica.</title>
        <authorList>
            <person name="Jiang R.H."/>
            <person name="de Bruijn I."/>
            <person name="Haas B.J."/>
            <person name="Belmonte R."/>
            <person name="Lobach L."/>
            <person name="Christie J."/>
            <person name="van den Ackerveken G."/>
            <person name="Bottin A."/>
            <person name="Bulone V."/>
            <person name="Diaz-Moreno S.M."/>
            <person name="Dumas B."/>
            <person name="Fan L."/>
            <person name="Gaulin E."/>
            <person name="Govers F."/>
            <person name="Grenville-Briggs L.J."/>
            <person name="Horner N.R."/>
            <person name="Levin J.Z."/>
            <person name="Mammella M."/>
            <person name="Meijer H.J."/>
            <person name="Morris P."/>
            <person name="Nusbaum C."/>
            <person name="Oome S."/>
            <person name="Phillips A.J."/>
            <person name="van Rooyen D."/>
            <person name="Rzeszutek E."/>
            <person name="Saraiva M."/>
            <person name="Secombes C.J."/>
            <person name="Seidl M.F."/>
            <person name="Snel B."/>
            <person name="Stassen J.H."/>
            <person name="Sykes S."/>
            <person name="Tripathy S."/>
            <person name="van den Berg H."/>
            <person name="Vega-Arreguin J.C."/>
            <person name="Wawra S."/>
            <person name="Young S.K."/>
            <person name="Zeng Q."/>
            <person name="Dieguez-Uribeondo J."/>
            <person name="Russ C."/>
            <person name="Tyler B.M."/>
            <person name="van West P."/>
        </authorList>
    </citation>
    <scope>NUCLEOTIDE SEQUENCE [LARGE SCALE GENOMIC DNA]</scope>
    <source>
        <strain evidence="1 2">CBS 223.65</strain>
    </source>
</reference>
<dbReference type="InterPro" id="IPR011989">
    <property type="entry name" value="ARM-like"/>
</dbReference>
<gene>
    <name evidence="1" type="ORF">SPRG_12089</name>
</gene>
<dbReference type="STRING" id="695850.A0A067BZI3"/>
<protein>
    <submittedName>
        <fullName evidence="1">Uncharacterized protein</fullName>
    </submittedName>
</protein>
<dbReference type="GeneID" id="24134084"/>
<dbReference type="VEuPathDB" id="FungiDB:SPRG_12089"/>
<keyword evidence="2" id="KW-1185">Reference proteome</keyword>
<dbReference type="AlphaFoldDB" id="A0A067BZI3"/>
<dbReference type="OrthoDB" id="5148094at2759"/>
<accession>A0A067BZI3</accession>
<dbReference type="RefSeq" id="XP_012206987.1">
    <property type="nucleotide sequence ID" value="XM_012351597.1"/>
</dbReference>
<dbReference type="InterPro" id="IPR016024">
    <property type="entry name" value="ARM-type_fold"/>
</dbReference>
<dbReference type="Gene3D" id="1.25.10.10">
    <property type="entry name" value="Leucine-rich Repeat Variant"/>
    <property type="match status" value="1"/>
</dbReference>
<dbReference type="Proteomes" id="UP000030745">
    <property type="component" value="Unassembled WGS sequence"/>
</dbReference>
<evidence type="ECO:0000313" key="1">
    <source>
        <dbReference type="EMBL" id="KDO22250.1"/>
    </source>
</evidence>
<organism evidence="1 2">
    <name type="scientific">Saprolegnia parasitica (strain CBS 223.65)</name>
    <dbReference type="NCBI Taxonomy" id="695850"/>
    <lineage>
        <taxon>Eukaryota</taxon>
        <taxon>Sar</taxon>
        <taxon>Stramenopiles</taxon>
        <taxon>Oomycota</taxon>
        <taxon>Saprolegniomycetes</taxon>
        <taxon>Saprolegniales</taxon>
        <taxon>Saprolegniaceae</taxon>
        <taxon>Saprolegnia</taxon>
    </lineage>
</organism>
<name>A0A067BZI3_SAPPC</name>
<evidence type="ECO:0000313" key="2">
    <source>
        <dbReference type="Proteomes" id="UP000030745"/>
    </source>
</evidence>